<proteinExistence type="predicted"/>
<evidence type="ECO:0000313" key="1">
    <source>
        <dbReference type="EMBL" id="PFG18182.1"/>
    </source>
</evidence>
<reference evidence="1 2" key="1">
    <citation type="submission" date="2017-10" db="EMBL/GenBank/DDBJ databases">
        <title>Sequencing the genomes of 1000 actinobacteria strains.</title>
        <authorList>
            <person name="Klenk H.-P."/>
        </authorList>
    </citation>
    <scope>NUCLEOTIDE SEQUENCE [LARGE SCALE GENOMIC DNA]</scope>
    <source>
        <strain evidence="1 2">DSM 15597</strain>
    </source>
</reference>
<evidence type="ECO:0000313" key="2">
    <source>
        <dbReference type="Proteomes" id="UP000226079"/>
    </source>
</evidence>
<comment type="caution">
    <text evidence="1">The sequence shown here is derived from an EMBL/GenBank/DDBJ whole genome shotgun (WGS) entry which is preliminary data.</text>
</comment>
<dbReference type="EMBL" id="PDJC01000001">
    <property type="protein sequence ID" value="PFG18182.1"/>
    <property type="molecule type" value="Genomic_DNA"/>
</dbReference>
<gene>
    <name evidence="1" type="ORF">ATK74_2764</name>
</gene>
<dbReference type="AlphaFoldDB" id="A0A2A9CWY5"/>
<keyword evidence="2" id="KW-1185">Reference proteome</keyword>
<accession>A0A2A9CWY5</accession>
<name>A0A2A9CWY5_9ACTN</name>
<protein>
    <submittedName>
        <fullName evidence="1">Uncharacterized protein</fullName>
    </submittedName>
</protein>
<dbReference type="Proteomes" id="UP000226079">
    <property type="component" value="Unassembled WGS sequence"/>
</dbReference>
<organism evidence="1 2">
    <name type="scientific">Propionicimonas paludicola</name>
    <dbReference type="NCBI Taxonomy" id="185243"/>
    <lineage>
        <taxon>Bacteria</taxon>
        <taxon>Bacillati</taxon>
        <taxon>Actinomycetota</taxon>
        <taxon>Actinomycetes</taxon>
        <taxon>Propionibacteriales</taxon>
        <taxon>Nocardioidaceae</taxon>
        <taxon>Propionicimonas</taxon>
    </lineage>
</organism>
<sequence>MSEPLRATYGLLATRRLLGVEDLMTSRRLRWLAGRVREVSPDSADGADGSWIRFTIGDVARLAMAIDLSGGLEALAEGQRLRRLTHLTAACHALRRPPYAFADPLLEVPMYRIGGSILALVDGTLFNPLTGQQALQVAPDRAGGLVALVANLAPGVLKY</sequence>